<comment type="caution">
    <text evidence="1">The sequence shown here is derived from an EMBL/GenBank/DDBJ whole genome shotgun (WGS) entry which is preliminary data.</text>
</comment>
<proteinExistence type="predicted"/>
<protein>
    <submittedName>
        <fullName evidence="1">Uncharacterized protein</fullName>
    </submittedName>
</protein>
<evidence type="ECO:0000313" key="1">
    <source>
        <dbReference type="EMBL" id="TNV71066.1"/>
    </source>
</evidence>
<dbReference type="Proteomes" id="UP000785679">
    <property type="component" value="Unassembled WGS sequence"/>
</dbReference>
<dbReference type="AlphaFoldDB" id="A0A8J8NAC4"/>
<keyword evidence="2" id="KW-1185">Reference proteome</keyword>
<evidence type="ECO:0000313" key="2">
    <source>
        <dbReference type="Proteomes" id="UP000785679"/>
    </source>
</evidence>
<sequence length="113" mass="12056">MISSPTSFKLTMNLPTVTYFSAFLTNFKCYLTPFPLISVSGPVNGPNSNLHSPNNLACPQLSSSGPRPYSRSVTTYASNQVIISCTCKQSLMSNLKLESGIMNQLAANTGAAT</sequence>
<accession>A0A8J8NAC4</accession>
<organism evidence="1 2">
    <name type="scientific">Halteria grandinella</name>
    <dbReference type="NCBI Taxonomy" id="5974"/>
    <lineage>
        <taxon>Eukaryota</taxon>
        <taxon>Sar</taxon>
        <taxon>Alveolata</taxon>
        <taxon>Ciliophora</taxon>
        <taxon>Intramacronucleata</taxon>
        <taxon>Spirotrichea</taxon>
        <taxon>Stichotrichia</taxon>
        <taxon>Sporadotrichida</taxon>
        <taxon>Halteriidae</taxon>
        <taxon>Halteria</taxon>
    </lineage>
</organism>
<name>A0A8J8NAC4_HALGN</name>
<dbReference type="EMBL" id="RRYP01030836">
    <property type="protein sequence ID" value="TNV71066.1"/>
    <property type="molecule type" value="Genomic_DNA"/>
</dbReference>
<gene>
    <name evidence="1" type="ORF">FGO68_gene9331</name>
</gene>
<reference evidence="1" key="1">
    <citation type="submission" date="2019-06" db="EMBL/GenBank/DDBJ databases">
        <authorList>
            <person name="Zheng W."/>
        </authorList>
    </citation>
    <scope>NUCLEOTIDE SEQUENCE</scope>
    <source>
        <strain evidence="1">QDHG01</strain>
    </source>
</reference>